<dbReference type="Proteomes" id="UP000702954">
    <property type="component" value="Unassembled WGS sequence"/>
</dbReference>
<sequence length="194" mass="22631">MEAEVVQYLLKEEKGKRAVLARLVLYCAPFLKRLKISAMIWMPEELLEELETLIDEMGILCERMDQKSGKILIFLYREETLCRYLMRESQEAFLLNCGYQKGNLKGKIRRFAERISIEKEKGRFPQEAGIFLGYSFEDVEGFAGISGKECMMTGYWKVYGHRAEKEMLFMIYDQVKVWAVNEFLAGKTAGEICR</sequence>
<dbReference type="Pfam" id="PF12672">
    <property type="entry name" value="DUF3793"/>
    <property type="match status" value="1"/>
</dbReference>
<evidence type="ECO:0000313" key="4">
    <source>
        <dbReference type="Proteomes" id="UP000702954"/>
    </source>
</evidence>
<evidence type="ECO:0000313" key="1">
    <source>
        <dbReference type="EMBL" id="GBU05270.1"/>
    </source>
</evidence>
<dbReference type="EMBL" id="SLZV01000002">
    <property type="protein sequence ID" value="TCS69942.1"/>
    <property type="molecule type" value="Genomic_DNA"/>
</dbReference>
<gene>
    <name evidence="2" type="ORF">EDD74_102112</name>
    <name evidence="1" type="ORF">FAEUMB_18110</name>
</gene>
<protein>
    <submittedName>
        <fullName evidence="2">Uncharacterized protein DUF3793</fullName>
    </submittedName>
</protein>
<dbReference type="RefSeq" id="WP_008976423.1">
    <property type="nucleotide sequence ID" value="NZ_BHEO01000008.1"/>
</dbReference>
<evidence type="ECO:0000313" key="2">
    <source>
        <dbReference type="EMBL" id="TCS69942.1"/>
    </source>
</evidence>
<proteinExistence type="predicted"/>
<reference evidence="1 4" key="1">
    <citation type="journal article" date="2018" name="Int. J. Syst. Evol. Microbiol.">
        <title>Draft Genome Sequence of Faecalimonas umbilicata JCM 30896T, an Acetate-Producing Bacterium Isolated from Human Feces.</title>
        <authorList>
            <person name="Sakamoto M."/>
            <person name="Ikeyama N."/>
            <person name="Yuki M."/>
            <person name="Ohkuma M."/>
        </authorList>
    </citation>
    <scope>NUCLEOTIDE SEQUENCE [LARGE SCALE GENOMIC DNA]</scope>
    <source>
        <strain evidence="1 4">EGH7</strain>
    </source>
</reference>
<name>A0A4V2UQF6_9FIRM</name>
<keyword evidence="4" id="KW-1185">Reference proteome</keyword>
<comment type="caution">
    <text evidence="2">The sequence shown here is derived from an EMBL/GenBank/DDBJ whole genome shotgun (WGS) entry which is preliminary data.</text>
</comment>
<accession>A0A4V2UQF6</accession>
<organism evidence="2 3">
    <name type="scientific">Faecalimonas umbilicata</name>
    <dbReference type="NCBI Taxonomy" id="1912855"/>
    <lineage>
        <taxon>Bacteria</taxon>
        <taxon>Bacillati</taxon>
        <taxon>Bacillota</taxon>
        <taxon>Clostridia</taxon>
        <taxon>Lachnospirales</taxon>
        <taxon>Lachnospiraceae</taxon>
        <taxon>Faecalimonas</taxon>
    </lineage>
</organism>
<dbReference type="Proteomes" id="UP000294613">
    <property type="component" value="Unassembled WGS sequence"/>
</dbReference>
<dbReference type="AlphaFoldDB" id="A0A4V2UQF6"/>
<evidence type="ECO:0000313" key="3">
    <source>
        <dbReference type="Proteomes" id="UP000294613"/>
    </source>
</evidence>
<dbReference type="EMBL" id="BHEO01000008">
    <property type="protein sequence ID" value="GBU05270.1"/>
    <property type="molecule type" value="Genomic_DNA"/>
</dbReference>
<dbReference type="InterPro" id="IPR024523">
    <property type="entry name" value="DUF3793"/>
</dbReference>
<reference evidence="2 3" key="2">
    <citation type="submission" date="2019-03" db="EMBL/GenBank/DDBJ databases">
        <title>Genomic Encyclopedia of Type Strains, Phase IV (KMG-IV): sequencing the most valuable type-strain genomes for metagenomic binning, comparative biology and taxonomic classification.</title>
        <authorList>
            <person name="Goeker M."/>
        </authorList>
    </citation>
    <scope>NUCLEOTIDE SEQUENCE [LARGE SCALE GENOMIC DNA]</scope>
    <source>
        <strain evidence="2 3">DSM 103426</strain>
    </source>
</reference>